<evidence type="ECO:0000313" key="1">
    <source>
        <dbReference type="EMBL" id="ESN91465.1"/>
    </source>
</evidence>
<dbReference type="Proteomes" id="UP000015101">
    <property type="component" value="Unassembled WGS sequence"/>
</dbReference>
<dbReference type="GeneID" id="20201075"/>
<dbReference type="RefSeq" id="XP_009030317.1">
    <property type="nucleotide sequence ID" value="XM_009032069.1"/>
</dbReference>
<dbReference type="HOGENOM" id="CLU_2266640_0_0_1"/>
<dbReference type="KEGG" id="hro:HELRODRAFT_165503"/>
<proteinExistence type="predicted"/>
<dbReference type="EMBL" id="AMQM01002075">
    <property type="status" value="NOT_ANNOTATED_CDS"/>
    <property type="molecule type" value="Genomic_DNA"/>
</dbReference>
<accession>T1EWX5</accession>
<keyword evidence="3" id="KW-1185">Reference proteome</keyword>
<dbReference type="InParanoid" id="T1EWX5"/>
<evidence type="ECO:0000313" key="3">
    <source>
        <dbReference type="Proteomes" id="UP000015101"/>
    </source>
</evidence>
<dbReference type="CTD" id="20201075"/>
<dbReference type="EMBL" id="KB097700">
    <property type="protein sequence ID" value="ESN91465.1"/>
    <property type="molecule type" value="Genomic_DNA"/>
</dbReference>
<evidence type="ECO:0000313" key="2">
    <source>
        <dbReference type="EnsemblMetazoa" id="HelroP165503"/>
    </source>
</evidence>
<reference evidence="3" key="1">
    <citation type="submission" date="2012-12" db="EMBL/GenBank/DDBJ databases">
        <authorList>
            <person name="Hellsten U."/>
            <person name="Grimwood J."/>
            <person name="Chapman J.A."/>
            <person name="Shapiro H."/>
            <person name="Aerts A."/>
            <person name="Otillar R.P."/>
            <person name="Terry A.Y."/>
            <person name="Boore J.L."/>
            <person name="Simakov O."/>
            <person name="Marletaz F."/>
            <person name="Cho S.-J."/>
            <person name="Edsinger-Gonzales E."/>
            <person name="Havlak P."/>
            <person name="Kuo D.-H."/>
            <person name="Larsson T."/>
            <person name="Lv J."/>
            <person name="Arendt D."/>
            <person name="Savage R."/>
            <person name="Osoegawa K."/>
            <person name="de Jong P."/>
            <person name="Lindberg D.R."/>
            <person name="Seaver E.C."/>
            <person name="Weisblat D.A."/>
            <person name="Putnam N.H."/>
            <person name="Grigoriev I.V."/>
            <person name="Rokhsar D.S."/>
        </authorList>
    </citation>
    <scope>NUCLEOTIDE SEQUENCE</scope>
</reference>
<name>T1EWX5_HELRO</name>
<organism evidence="2 3">
    <name type="scientific">Helobdella robusta</name>
    <name type="common">Californian leech</name>
    <dbReference type="NCBI Taxonomy" id="6412"/>
    <lineage>
        <taxon>Eukaryota</taxon>
        <taxon>Metazoa</taxon>
        <taxon>Spiralia</taxon>
        <taxon>Lophotrochozoa</taxon>
        <taxon>Annelida</taxon>
        <taxon>Clitellata</taxon>
        <taxon>Hirudinea</taxon>
        <taxon>Rhynchobdellida</taxon>
        <taxon>Glossiphoniidae</taxon>
        <taxon>Helobdella</taxon>
    </lineage>
</organism>
<dbReference type="EnsemblMetazoa" id="HelroT165503">
    <property type="protein sequence ID" value="HelroP165503"/>
    <property type="gene ID" value="HelroG165503"/>
</dbReference>
<sequence length="103" mass="12002">MSIPRKFIIRIKLLLNSLNNTDNSSFSIKRCNYVSETSNSYKNTDNVIFRDSLMKLHLKLQHKPKLTENQPKLDVIGKKGQQPHYHTLAWPTPVETLVFHVEI</sequence>
<gene>
    <name evidence="2" type="primary">20201075</name>
    <name evidence="1" type="ORF">HELRODRAFT_165503</name>
</gene>
<protein>
    <submittedName>
        <fullName evidence="1 2">Uncharacterized protein</fullName>
    </submittedName>
</protein>
<reference evidence="1 3" key="2">
    <citation type="journal article" date="2013" name="Nature">
        <title>Insights into bilaterian evolution from three spiralian genomes.</title>
        <authorList>
            <person name="Simakov O."/>
            <person name="Marletaz F."/>
            <person name="Cho S.J."/>
            <person name="Edsinger-Gonzales E."/>
            <person name="Havlak P."/>
            <person name="Hellsten U."/>
            <person name="Kuo D.H."/>
            <person name="Larsson T."/>
            <person name="Lv J."/>
            <person name="Arendt D."/>
            <person name="Savage R."/>
            <person name="Osoegawa K."/>
            <person name="de Jong P."/>
            <person name="Grimwood J."/>
            <person name="Chapman J.A."/>
            <person name="Shapiro H."/>
            <person name="Aerts A."/>
            <person name="Otillar R.P."/>
            <person name="Terry A.Y."/>
            <person name="Boore J.L."/>
            <person name="Grigoriev I.V."/>
            <person name="Lindberg D.R."/>
            <person name="Seaver E.C."/>
            <person name="Weisblat D.A."/>
            <person name="Putnam N.H."/>
            <person name="Rokhsar D.S."/>
        </authorList>
    </citation>
    <scope>NUCLEOTIDE SEQUENCE</scope>
</reference>
<reference evidence="2" key="3">
    <citation type="submission" date="2015-06" db="UniProtKB">
        <authorList>
            <consortium name="EnsemblMetazoa"/>
        </authorList>
    </citation>
    <scope>IDENTIFICATION</scope>
</reference>
<dbReference type="AlphaFoldDB" id="T1EWX5"/>